<organism evidence="2 3">
    <name type="scientific">Brassica carinata</name>
    <name type="common">Ethiopian mustard</name>
    <name type="synonym">Abyssinian cabbage</name>
    <dbReference type="NCBI Taxonomy" id="52824"/>
    <lineage>
        <taxon>Eukaryota</taxon>
        <taxon>Viridiplantae</taxon>
        <taxon>Streptophyta</taxon>
        <taxon>Embryophyta</taxon>
        <taxon>Tracheophyta</taxon>
        <taxon>Spermatophyta</taxon>
        <taxon>Magnoliopsida</taxon>
        <taxon>eudicotyledons</taxon>
        <taxon>Gunneridae</taxon>
        <taxon>Pentapetalae</taxon>
        <taxon>rosids</taxon>
        <taxon>malvids</taxon>
        <taxon>Brassicales</taxon>
        <taxon>Brassicaceae</taxon>
        <taxon>Brassiceae</taxon>
        <taxon>Brassica</taxon>
    </lineage>
</organism>
<accession>A0A8X7RWI1</accession>
<protein>
    <submittedName>
        <fullName evidence="2">Uncharacterized protein</fullName>
    </submittedName>
</protein>
<evidence type="ECO:0000313" key="2">
    <source>
        <dbReference type="EMBL" id="KAG2294723.1"/>
    </source>
</evidence>
<dbReference type="AlphaFoldDB" id="A0A8X7RWI1"/>
<keyword evidence="3" id="KW-1185">Reference proteome</keyword>
<gene>
    <name evidence="2" type="ORF">Bca52824_041392</name>
</gene>
<evidence type="ECO:0000256" key="1">
    <source>
        <dbReference type="SAM" id="MobiDB-lite"/>
    </source>
</evidence>
<sequence length="214" mass="23610">MEGPKKRRPLSGDGNDEAEIFWSDSKKHKKNNDDGFSDDETMRMHDNHCDGRDAKCSLRKDSMAAKALFLKSANIPVDVSTPIGPEIVSKPAKPTLRTAGGIQIVIGSMSQISSFAGAANKLGQYRGSQELLQQLKLITMTFADAIVGLEADLEWRLISFGTPYMNRYGASFKFPDDEVIKSPSCLYGHDYTVDFEGSCKTTGYFGYAATFHIF</sequence>
<name>A0A8X7RWI1_BRACI</name>
<evidence type="ECO:0000313" key="3">
    <source>
        <dbReference type="Proteomes" id="UP000886595"/>
    </source>
</evidence>
<reference evidence="2 3" key="1">
    <citation type="submission" date="2020-02" db="EMBL/GenBank/DDBJ databases">
        <authorList>
            <person name="Ma Q."/>
            <person name="Huang Y."/>
            <person name="Song X."/>
            <person name="Pei D."/>
        </authorList>
    </citation>
    <scope>NUCLEOTIDE SEQUENCE [LARGE SCALE GENOMIC DNA]</scope>
    <source>
        <strain evidence="2">Sxm20200214</strain>
        <tissue evidence="2">Leaf</tissue>
    </source>
</reference>
<proteinExistence type="predicted"/>
<feature type="region of interest" description="Disordered" evidence="1">
    <location>
        <begin position="1"/>
        <end position="42"/>
    </location>
</feature>
<dbReference type="Proteomes" id="UP000886595">
    <property type="component" value="Unassembled WGS sequence"/>
</dbReference>
<dbReference type="EMBL" id="JAAMPC010000009">
    <property type="protein sequence ID" value="KAG2294723.1"/>
    <property type="molecule type" value="Genomic_DNA"/>
</dbReference>
<comment type="caution">
    <text evidence="2">The sequence shown here is derived from an EMBL/GenBank/DDBJ whole genome shotgun (WGS) entry which is preliminary data.</text>
</comment>